<keyword evidence="3" id="KW-1185">Reference proteome</keyword>
<evidence type="ECO:0000313" key="3">
    <source>
        <dbReference type="Proteomes" id="UP001302812"/>
    </source>
</evidence>
<dbReference type="AlphaFoldDB" id="A0AAN6TED0"/>
<dbReference type="PANTHER" id="PTHR37540:SF5">
    <property type="entry name" value="TRANSCRIPTION FACTOR DOMAIN-CONTAINING PROTEIN"/>
    <property type="match status" value="1"/>
</dbReference>
<dbReference type="Proteomes" id="UP001302812">
    <property type="component" value="Unassembled WGS sequence"/>
</dbReference>
<proteinExistence type="predicted"/>
<evidence type="ECO:0000313" key="2">
    <source>
        <dbReference type="EMBL" id="KAK4112858.1"/>
    </source>
</evidence>
<reference evidence="2" key="1">
    <citation type="journal article" date="2023" name="Mol. Phylogenet. Evol.">
        <title>Genome-scale phylogeny and comparative genomics of the fungal order Sordariales.</title>
        <authorList>
            <person name="Hensen N."/>
            <person name="Bonometti L."/>
            <person name="Westerberg I."/>
            <person name="Brannstrom I.O."/>
            <person name="Guillou S."/>
            <person name="Cros-Aarteil S."/>
            <person name="Calhoun S."/>
            <person name="Haridas S."/>
            <person name="Kuo A."/>
            <person name="Mondo S."/>
            <person name="Pangilinan J."/>
            <person name="Riley R."/>
            <person name="LaButti K."/>
            <person name="Andreopoulos B."/>
            <person name="Lipzen A."/>
            <person name="Chen C."/>
            <person name="Yan M."/>
            <person name="Daum C."/>
            <person name="Ng V."/>
            <person name="Clum A."/>
            <person name="Steindorff A."/>
            <person name="Ohm R.A."/>
            <person name="Martin F."/>
            <person name="Silar P."/>
            <person name="Natvig D.O."/>
            <person name="Lalanne C."/>
            <person name="Gautier V."/>
            <person name="Ament-Velasquez S.L."/>
            <person name="Kruys A."/>
            <person name="Hutchinson M.I."/>
            <person name="Powell A.J."/>
            <person name="Barry K."/>
            <person name="Miller A.N."/>
            <person name="Grigoriev I.V."/>
            <person name="Debuchy R."/>
            <person name="Gladieux P."/>
            <person name="Hiltunen Thoren M."/>
            <person name="Johannesson H."/>
        </authorList>
    </citation>
    <scope>NUCLEOTIDE SEQUENCE</scope>
    <source>
        <strain evidence="2">CBS 508.74</strain>
    </source>
</reference>
<evidence type="ECO:0000256" key="1">
    <source>
        <dbReference type="SAM" id="MobiDB-lite"/>
    </source>
</evidence>
<sequence length="465" mass="52856">MMPFIVSFNADKADAATRRLIRSHVMRGKKQNRTRPSKRQLRREQHENPPAPAYRTHAIPLSTEDIRQDLLSRYAAPIPRRVGTDFSFIEFADKVESEMIVNVVKFSTFATRIIFPLLSLVAYYPTSGSGKDRLFPIAQDAPLLHITTYAVECFIDRALRRRPDGVNTAAQLHFQRGVALLRQRLRGDGNDREKLSDFTIATVVKLASAAHFNGYAMEARRHMLGLAEMVRIRGGVEAVKGTGAWTEMLRCDLSIALLGGQDPVLFDAHNVPPYPEKLILNDDMISREGTSLPVHDDDLATAWRVIRRFCLLVDVGRQTHRLLRPELVHDTMVAVTYRLLRMRFAEKSVGEVVRQGLLVFCYHVFLQWQDVRPLYKQFPDAYKTCIMATGNLAPQMMFWLYFVGAVSVWDLSTDAWLTAALRKCATMCRVRKWKDAQAILNEYAWISALDDQVGKQVYDGLDVGG</sequence>
<dbReference type="PANTHER" id="PTHR37540">
    <property type="entry name" value="TRANSCRIPTION FACTOR (ACR-2), PUTATIVE-RELATED-RELATED"/>
    <property type="match status" value="1"/>
</dbReference>
<dbReference type="EMBL" id="MU853341">
    <property type="protein sequence ID" value="KAK4112858.1"/>
    <property type="molecule type" value="Genomic_DNA"/>
</dbReference>
<gene>
    <name evidence="2" type="ORF">N656DRAFT_829115</name>
</gene>
<reference evidence="2" key="2">
    <citation type="submission" date="2023-05" db="EMBL/GenBank/DDBJ databases">
        <authorList>
            <consortium name="Lawrence Berkeley National Laboratory"/>
            <person name="Steindorff A."/>
            <person name="Hensen N."/>
            <person name="Bonometti L."/>
            <person name="Westerberg I."/>
            <person name="Brannstrom I.O."/>
            <person name="Guillou S."/>
            <person name="Cros-Aarteil S."/>
            <person name="Calhoun S."/>
            <person name="Haridas S."/>
            <person name="Kuo A."/>
            <person name="Mondo S."/>
            <person name="Pangilinan J."/>
            <person name="Riley R."/>
            <person name="Labutti K."/>
            <person name="Andreopoulos B."/>
            <person name="Lipzen A."/>
            <person name="Chen C."/>
            <person name="Yanf M."/>
            <person name="Daum C."/>
            <person name="Ng V."/>
            <person name="Clum A."/>
            <person name="Ohm R."/>
            <person name="Martin F."/>
            <person name="Silar P."/>
            <person name="Natvig D."/>
            <person name="Lalanne C."/>
            <person name="Gautier V."/>
            <person name="Ament-Velasquez S.L."/>
            <person name="Kruys A."/>
            <person name="Hutchinson M.I."/>
            <person name="Powell A.J."/>
            <person name="Barry K."/>
            <person name="Miller A.N."/>
            <person name="Grigoriev I.V."/>
            <person name="Debuchy R."/>
            <person name="Gladieux P."/>
            <person name="Thoren M.H."/>
            <person name="Johannesson H."/>
        </authorList>
    </citation>
    <scope>NUCLEOTIDE SEQUENCE</scope>
    <source>
        <strain evidence="2">CBS 508.74</strain>
    </source>
</reference>
<feature type="region of interest" description="Disordered" evidence="1">
    <location>
        <begin position="25"/>
        <end position="53"/>
    </location>
</feature>
<name>A0AAN6TED0_9PEZI</name>
<organism evidence="2 3">
    <name type="scientific">Canariomyces notabilis</name>
    <dbReference type="NCBI Taxonomy" id="2074819"/>
    <lineage>
        <taxon>Eukaryota</taxon>
        <taxon>Fungi</taxon>
        <taxon>Dikarya</taxon>
        <taxon>Ascomycota</taxon>
        <taxon>Pezizomycotina</taxon>
        <taxon>Sordariomycetes</taxon>
        <taxon>Sordariomycetidae</taxon>
        <taxon>Sordariales</taxon>
        <taxon>Chaetomiaceae</taxon>
        <taxon>Canariomyces</taxon>
    </lineage>
</organism>
<accession>A0AAN6TED0</accession>
<protein>
    <submittedName>
        <fullName evidence="2">Uncharacterized protein</fullName>
    </submittedName>
</protein>
<dbReference type="RefSeq" id="XP_064670428.1">
    <property type="nucleotide sequence ID" value="XM_064818571.1"/>
</dbReference>
<dbReference type="GeneID" id="89942697"/>
<feature type="compositionally biased region" description="Basic residues" evidence="1">
    <location>
        <begin position="25"/>
        <end position="41"/>
    </location>
</feature>
<comment type="caution">
    <text evidence="2">The sequence shown here is derived from an EMBL/GenBank/DDBJ whole genome shotgun (WGS) entry which is preliminary data.</text>
</comment>